<gene>
    <name evidence="3" type="ORF">GCM10011369_27220</name>
</gene>
<keyword evidence="4" id="KW-1185">Reference proteome</keyword>
<feature type="compositionally biased region" description="Polar residues" evidence="1">
    <location>
        <begin position="88"/>
        <end position="116"/>
    </location>
</feature>
<reference evidence="4" key="1">
    <citation type="journal article" date="2019" name="Int. J. Syst. Evol. Microbiol.">
        <title>The Global Catalogue of Microorganisms (GCM) 10K type strain sequencing project: providing services to taxonomists for standard genome sequencing and annotation.</title>
        <authorList>
            <consortium name="The Broad Institute Genomics Platform"/>
            <consortium name="The Broad Institute Genome Sequencing Center for Infectious Disease"/>
            <person name="Wu L."/>
            <person name="Ma J."/>
        </authorList>
    </citation>
    <scope>NUCLEOTIDE SEQUENCE [LARGE SCALE GENOMIC DNA]</scope>
    <source>
        <strain evidence="4">CGMCC 1.10130</strain>
    </source>
</reference>
<evidence type="ECO:0000313" key="3">
    <source>
        <dbReference type="EMBL" id="GGA83762.1"/>
    </source>
</evidence>
<comment type="caution">
    <text evidence="3">The sequence shown here is derived from an EMBL/GenBank/DDBJ whole genome shotgun (WGS) entry which is preliminary data.</text>
</comment>
<evidence type="ECO:0000313" key="4">
    <source>
        <dbReference type="Proteomes" id="UP000619743"/>
    </source>
</evidence>
<dbReference type="OrthoDB" id="292792at2"/>
<proteinExistence type="predicted"/>
<name>A0A8J2U7H7_9GAMM</name>
<feature type="domain" description="eCIS core" evidence="2">
    <location>
        <begin position="131"/>
        <end position="207"/>
    </location>
</feature>
<organism evidence="3 4">
    <name type="scientific">Neiella marina</name>
    <dbReference type="NCBI Taxonomy" id="508461"/>
    <lineage>
        <taxon>Bacteria</taxon>
        <taxon>Pseudomonadati</taxon>
        <taxon>Pseudomonadota</taxon>
        <taxon>Gammaproteobacteria</taxon>
        <taxon>Alteromonadales</taxon>
        <taxon>Echinimonadaceae</taxon>
        <taxon>Neiella</taxon>
    </lineage>
</organism>
<protein>
    <recommendedName>
        <fullName evidence="2">eCIS core domain-containing protein</fullName>
    </recommendedName>
</protein>
<dbReference type="RefSeq" id="WP_087506618.1">
    <property type="nucleotide sequence ID" value="NZ_BMDX01000015.1"/>
</dbReference>
<dbReference type="Pfam" id="PF13699">
    <property type="entry name" value="eCIS_core"/>
    <property type="match status" value="1"/>
</dbReference>
<feature type="region of interest" description="Disordered" evidence="1">
    <location>
        <begin position="43"/>
        <end position="116"/>
    </location>
</feature>
<evidence type="ECO:0000256" key="1">
    <source>
        <dbReference type="SAM" id="MobiDB-lite"/>
    </source>
</evidence>
<dbReference type="AlphaFoldDB" id="A0A8J2U7H7"/>
<dbReference type="InterPro" id="IPR025295">
    <property type="entry name" value="eCIS_core_dom"/>
</dbReference>
<evidence type="ECO:0000259" key="2">
    <source>
        <dbReference type="Pfam" id="PF13699"/>
    </source>
</evidence>
<dbReference type="Proteomes" id="UP000619743">
    <property type="component" value="Unassembled WGS sequence"/>
</dbReference>
<sequence>MDSAKVARSATRAPLQQNPRLLRAAADQAGLKSKPVAVALKSIQLSKPQDADEQEADQTADKVMRMAQSSQQVPARPATIDSSPARGTISQSSLLQRQASPLNGQSSNSLAPEQQQHISAELASANHGGQPLPNKVRQFMEPRFGVDFSAIRIHTDGAANRLNKQLSARAFAWRNHVFFAENQFQPESEQGKRLIAHELTHSIQQGATSKLPNSNKPPMAVVQQRSDSIQRLGVSDAINYFASKAYHIPGFRMLTLLVGFNPITMTRTSSNAPTRLKAVLEMAPGGHLLTQVLESHGLINKVAIWLSARLTALGLSAQRMRSQLLAFLDRLSWRDIFNLSGVWLQAKRMFAEPVFRVVNYVGSLITTIQQTIKQTLLAPLAKFAAKTRGWDLLCAVLGKNPITSAKVTRNAETVLGGFMTLIGQQQVWQNIKKANAIGRAWQWFQTTLVGLKRFVSAIPRIIQAAIGALKLADLLTVFGAFKRIGQAFVGFVGHFVGWARNQVYQLLLIIFSVVAPKLMPYLKRAGKALRFIIRHPLHFFKNLARAAKRGLQRFAGNIVRHLRGALLGWLTGTLSGAGIALPKSFSLKEITKFVLSVLGVTWQAIRRKLVAAIGEPKVALLERGVAWARAIVTQGPIALWQKLKQGVVNLKQRVLGQIIHFIKVRIVQAAIVRLLSMINPAGAFVQAILAIYNTIMFFVQRLRGIIQVAKSLLSSMFAIASGHIKPAARKVEQSLAKSLTLVISFLARLLGLGNISKSIGAIITKLRAPVDRMMDKAVRWLVNKAKSLGATLSQTKVLQTKLPKDPAAKLRMGLAAAKRLITRLPRGRLGEAVINKALMAIKLRFGFKQLEPRVRNNRWWVYGRINPEGEQDTQVPTANAPASQAVNALPDQIDILDSSNTVQIANYSRSRKSGDMRQSIYSGNSITLSKARFKQNGKQQIQNLGRQQQIRYTISEVNEDYKPPLRIKGIVDSANPEEAATYNGHRRAFGRHKRDWWRGVNSEDGKIQGLIIKGWLLPGTKKGLQGGTRKWRFIYSLFNDDEKRHYGRQAKRKANMLRAFENHPDKYRVNDLYEAWDSRIGEQTEIHHMLPLDFGANNDQTFIPLSREMHTKSGNSIHLAFWNPLKRWLVGLRGSAQRAA</sequence>
<dbReference type="EMBL" id="BMDX01000015">
    <property type="protein sequence ID" value="GGA83762.1"/>
    <property type="molecule type" value="Genomic_DNA"/>
</dbReference>
<accession>A0A8J2U7H7</accession>